<reference evidence="3 4" key="1">
    <citation type="journal article" date="2017" name="BMC Genomics">
        <title>Comparative genomic and phylogenomic analyses of the Bifidobacteriaceae family.</title>
        <authorList>
            <person name="Lugli G.A."/>
            <person name="Milani C."/>
            <person name="Turroni F."/>
            <person name="Duranti S."/>
            <person name="Mancabelli L."/>
            <person name="Mangifesta M."/>
            <person name="Ferrario C."/>
            <person name="Modesto M."/>
            <person name="Mattarelli P."/>
            <person name="Jiri K."/>
            <person name="van Sinderen D."/>
            <person name="Ventura M."/>
        </authorList>
    </citation>
    <scope>NUCLEOTIDE SEQUENCE [LARGE SCALE GENOMIC DNA]</scope>
    <source>
        <strain evidence="3 4">DSM 24744</strain>
    </source>
</reference>
<proteinExistence type="predicted"/>
<accession>A0A261ERW1</accession>
<dbReference type="Proteomes" id="UP000216454">
    <property type="component" value="Unassembled WGS sequence"/>
</dbReference>
<keyword evidence="4" id="KW-1185">Reference proteome</keyword>
<dbReference type="RefSeq" id="WP_094691720.1">
    <property type="nucleotide sequence ID" value="NZ_MWWQ01000014.1"/>
</dbReference>
<name>A0A261ERW1_9BIFI</name>
<comment type="caution">
    <text evidence="3">The sequence shown here is derived from an EMBL/GenBank/DDBJ whole genome shotgun (WGS) entry which is preliminary data.</text>
</comment>
<dbReference type="OrthoDB" id="10005222at2"/>
<evidence type="ECO:0000256" key="1">
    <source>
        <dbReference type="SAM" id="MobiDB-lite"/>
    </source>
</evidence>
<keyword evidence="2" id="KW-0812">Transmembrane</keyword>
<sequence>MQLEPNRSLTDKQRKAMRIAVICAIIFGIIMIVLTAMDLLIRTAGFIIVYAVLIALCGVLLVTVLRDDGTGSTAAPGVRSEEQVISDAVLALNAKKQEDADAQAQTEKDMDASQSQSPVGGSEAEEFKA</sequence>
<evidence type="ECO:0000313" key="4">
    <source>
        <dbReference type="Proteomes" id="UP000216454"/>
    </source>
</evidence>
<dbReference type="AlphaFoldDB" id="A0A261ERW1"/>
<evidence type="ECO:0000256" key="2">
    <source>
        <dbReference type="SAM" id="Phobius"/>
    </source>
</evidence>
<keyword evidence="2" id="KW-1133">Transmembrane helix</keyword>
<feature type="transmembrane region" description="Helical" evidence="2">
    <location>
        <begin position="20"/>
        <end position="41"/>
    </location>
</feature>
<protein>
    <submittedName>
        <fullName evidence="3">Uncharacterized protein</fullName>
    </submittedName>
</protein>
<dbReference type="EMBL" id="MWWQ01000014">
    <property type="protein sequence ID" value="OZG49593.1"/>
    <property type="molecule type" value="Genomic_DNA"/>
</dbReference>
<feature type="transmembrane region" description="Helical" evidence="2">
    <location>
        <begin position="47"/>
        <end position="65"/>
    </location>
</feature>
<organism evidence="3 4">
    <name type="scientific">Pseudoscardovia suis</name>
    <dbReference type="NCBI Taxonomy" id="987063"/>
    <lineage>
        <taxon>Bacteria</taxon>
        <taxon>Bacillati</taxon>
        <taxon>Actinomycetota</taxon>
        <taxon>Actinomycetes</taxon>
        <taxon>Bifidobacteriales</taxon>
        <taxon>Bifidobacteriaceae</taxon>
        <taxon>Pseudoscardovia</taxon>
    </lineage>
</organism>
<evidence type="ECO:0000313" key="3">
    <source>
        <dbReference type="EMBL" id="OZG49593.1"/>
    </source>
</evidence>
<feature type="region of interest" description="Disordered" evidence="1">
    <location>
        <begin position="97"/>
        <end position="129"/>
    </location>
</feature>
<gene>
    <name evidence="3" type="ORF">PSSU_1417</name>
</gene>
<keyword evidence="2" id="KW-0472">Membrane</keyword>